<gene>
    <name evidence="1" type="ORF">B4077_4079</name>
</gene>
<evidence type="ECO:0000313" key="1">
    <source>
        <dbReference type="EMBL" id="KLA30859.1"/>
    </source>
</evidence>
<organism evidence="1 2">
    <name type="scientific">Bacillus cereus</name>
    <dbReference type="NCBI Taxonomy" id="1396"/>
    <lineage>
        <taxon>Bacteria</taxon>
        <taxon>Bacillati</taxon>
        <taxon>Bacillota</taxon>
        <taxon>Bacilli</taxon>
        <taxon>Bacillales</taxon>
        <taxon>Bacillaceae</taxon>
        <taxon>Bacillus</taxon>
        <taxon>Bacillus cereus group</taxon>
    </lineage>
</organism>
<name>A0A0G8F367_BACCE</name>
<accession>A0A0G8F367</accession>
<protein>
    <submittedName>
        <fullName evidence="1">Uncharacterized protein</fullName>
    </submittedName>
</protein>
<sequence length="46" mass="5233">MVQTYVRGSFIEQQIYTYGTYVQLISTSTISLFVSTKKDTEISPHA</sequence>
<proteinExistence type="predicted"/>
<dbReference type="PATRIC" id="fig|1396.428.peg.3377"/>
<comment type="caution">
    <text evidence="1">The sequence shown here is derived from an EMBL/GenBank/DDBJ whole genome shotgun (WGS) entry which is preliminary data.</text>
</comment>
<dbReference type="EMBL" id="LCYI01000019">
    <property type="protein sequence ID" value="KLA30859.1"/>
    <property type="molecule type" value="Genomic_DNA"/>
</dbReference>
<reference evidence="1 2" key="1">
    <citation type="submission" date="2015-04" db="EMBL/GenBank/DDBJ databases">
        <title>Draft Genome Sequences of Eight Spore-Forming Food Isolates of Bacillus cereus Genome sequencing.</title>
        <authorList>
            <person name="Krawcyk A.O."/>
            <person name="de Jong A."/>
            <person name="Eijlander R.T."/>
            <person name="Berendsen E.M."/>
            <person name="Holsappel S."/>
            <person name="Wells-Bennik M."/>
            <person name="Kuipers O.P."/>
        </authorList>
    </citation>
    <scope>NUCLEOTIDE SEQUENCE [LARGE SCALE GENOMIC DNA]</scope>
    <source>
        <strain evidence="1 2">B4077</strain>
    </source>
</reference>
<dbReference type="AlphaFoldDB" id="A0A0G8F367"/>
<evidence type="ECO:0000313" key="2">
    <source>
        <dbReference type="Proteomes" id="UP000035214"/>
    </source>
</evidence>
<dbReference type="Proteomes" id="UP000035214">
    <property type="component" value="Unassembled WGS sequence"/>
</dbReference>